<proteinExistence type="predicted"/>
<accession>A0ACC3B3C7</accession>
<evidence type="ECO:0000313" key="2">
    <source>
        <dbReference type="Proteomes" id="UP001177260"/>
    </source>
</evidence>
<evidence type="ECO:0000313" key="1">
    <source>
        <dbReference type="EMBL" id="KAK1144888.1"/>
    </source>
</evidence>
<sequence>MPQPPRNRQNPFKSPPRQPRNSPQQVPPQILAPWRSWDSVAVNISNVPKEATAFRIWQAFNKEGSIFSIDLFEDSHGKRGTKGRIRFKPPPHAAFWRTGEYTIRLPNGESCTISVALDINRYKPQIASPVRPEVNYPAELVGILAFYSLHASYVTSDIHFSIYQKIPISSMEVGVLLDDKTFLPQRTVGQGPSETAYLVLDLKARALYVRFQLAISFSRSATSQSSDPYHEYRLKIALVQLAEIHQATDPKSKEVSHFTVLDTPPVYHRRIANIVHTFIDDNTWRESDSWYRQTYIVRRPEELSSLPISLRRSNSVIDIGSWNAFWITYPTEAHQKGQLALLQDILTDYNVKINAMGSFSRWDESREQMPQVWKWIDVPESKAPKHSQSSLEDLIDQNYVHLSFPVRYQLEVCLSNGYLSEYTMSRDFVVKLSELGDDRARKLLEHVASKNQIYRDPMKIFDLKFIKGVTDLEIPPYCCYMRSARITPSTIYYNTPTVDISNRIIRRYMEYADHFLRVRFTDEKLLGRINSTTDNTMDEVFTRIKRALSKGIVIGNTHYEFLAFGNSQFREHGAYFFAPTSNLTAANIRAWMGHFNNIRNIAKYAARLGQCFSTTRAISSGSQVDIRPIEDVERNSYIFSDGVGRISRFLAQVAMSDLKIHTPTGDPPSAFQFRLGGCKGMLTVSEEAQNREVHIRKSQDKFKATYSKLEIIRWSQYSIATLNRQLIMVLSSLGIPDSIFHIKLKTMIQGLDETLESDTRAVYWLKKYVDPNQMTLITSQMVLDGFRRSKEPFMTSILTLWRAWHLKYLKEKAKIAIDNGASLLGVMDETGILSGYFAHKTPGVDATREERLAALPEIFFQISSTGNGGKYEVIEGLCILARNPSLHPGDIRVVKAVNVPQLNHLHDVVVLPQTGDRDVASMCSGGDLDGDDYLVMWDQDLIPEDWFCSPMKYASNRAQDLDRDVTVDHITSFFVTYMKNDCLPRIAHAHLAWADQLEDGVNEEKCIRLAQLHSDAVDYNKTGNPATMKRELEPRLWPHFMEKRHKPKEKIYHSEKILGQLYDAIERIDFVPSLGLPFDERILNCQLDVSDDLYAFTKELKAEYDSAMRRIMAQHDIRTEFEVWSTFVLSHSNMSKDYKFHEEIGGISSSLSEMFRKRCYDKVEGRDFEKLAPLAVAMYRVTSQEMNLALQKYRDANPQHPDDIITSVPKIDQLPLISFPWILPHVLGKIAAGLYELPVVEHADVFGLFTENQTLSASSASTEARPKQKIVNTDIPSLEELLDFGFSDAPRKASSSPLTDLLSLPNDLIEDKFSLLDLNNDSGNTEGVERMEDEEMIDLLGSATCGDIPTVHQTVENFVSRSEAEELMEKEVLLNLDVPKVTSMEIPSGCVELVEEEDDVEASALDKFNEILGV</sequence>
<keyword evidence="2" id="KW-1185">Reference proteome</keyword>
<gene>
    <name evidence="1" type="ORF">N8T08_004901</name>
</gene>
<name>A0ACC3B3C7_9EURO</name>
<dbReference type="EMBL" id="JAOPJF010000028">
    <property type="protein sequence ID" value="KAK1144888.1"/>
    <property type="molecule type" value="Genomic_DNA"/>
</dbReference>
<protein>
    <submittedName>
        <fullName evidence="1">Uncharacterized protein</fullName>
    </submittedName>
</protein>
<reference evidence="1 2" key="1">
    <citation type="journal article" date="2023" name="ACS Omega">
        <title>Identification of the Neoaspergillic Acid Biosynthesis Gene Cluster by Establishing an In Vitro CRISPR-Ribonucleoprotein Genetic System in Aspergillus melleus.</title>
        <authorList>
            <person name="Yuan B."/>
            <person name="Grau M.F."/>
            <person name="Murata R.M."/>
            <person name="Torok T."/>
            <person name="Venkateswaran K."/>
            <person name="Stajich J.E."/>
            <person name="Wang C.C.C."/>
        </authorList>
    </citation>
    <scope>NUCLEOTIDE SEQUENCE [LARGE SCALE GENOMIC DNA]</scope>
    <source>
        <strain evidence="1 2">IMV 1140</strain>
    </source>
</reference>
<comment type="caution">
    <text evidence="1">The sequence shown here is derived from an EMBL/GenBank/DDBJ whole genome shotgun (WGS) entry which is preliminary data.</text>
</comment>
<organism evidence="1 2">
    <name type="scientific">Aspergillus melleus</name>
    <dbReference type="NCBI Taxonomy" id="138277"/>
    <lineage>
        <taxon>Eukaryota</taxon>
        <taxon>Fungi</taxon>
        <taxon>Dikarya</taxon>
        <taxon>Ascomycota</taxon>
        <taxon>Pezizomycotina</taxon>
        <taxon>Eurotiomycetes</taxon>
        <taxon>Eurotiomycetidae</taxon>
        <taxon>Eurotiales</taxon>
        <taxon>Aspergillaceae</taxon>
        <taxon>Aspergillus</taxon>
        <taxon>Aspergillus subgen. Circumdati</taxon>
    </lineage>
</organism>
<dbReference type="Proteomes" id="UP001177260">
    <property type="component" value="Unassembled WGS sequence"/>
</dbReference>